<dbReference type="InterPro" id="IPR050452">
    <property type="entry name" value="Metacaspase"/>
</dbReference>
<dbReference type="GO" id="GO:0005737">
    <property type="term" value="C:cytoplasm"/>
    <property type="evidence" value="ECO:0007669"/>
    <property type="project" value="TreeGrafter"/>
</dbReference>
<dbReference type="InterPro" id="IPR011600">
    <property type="entry name" value="Pept_C14_caspase"/>
</dbReference>
<name>A0A8H3F922_9LECA</name>
<sequence length="609" mass="68295">MDTNTVLKYYAVLIGIDDYPSGVLPGPVSDVRKIREVLQKQNLSSLQVTSLTAPVLSQTDGIPSSSNEVKATRMTFETTLESITDAINQGDCIYIHYSGHGTGNSTTKGVLNDDVALVLLDEDQKSEYYYWTAQLAERLNRMIQKGAAVTLVLDCCYSGAVQRHSSLDRWLPYDPKLDLRTADDHQQGLAVRNTAIFRDASMQMNWKLDAERYTILTACGPHQRAKSFRNKDNIHYGVLSYYLYETLATIGLSASHITIHKRVLHRILNCLPSQQQSPMLYGNTMQTFFGQSKIDRSNGSIGIIRTSAGLFRLSGGYAHGLSLDDELMVASARDLAGLDESNSPHFEARIIEIEGLTSRPEIADRGPAEVRSGWLAIPRRRSYLAAVKIHLSQDLDDCQDWIEMLAERSLTARIGDHQAADTLNLDIVGNHYKVSDNKSCTLPNLPVLTYGHTDRKHWTIMLFLPDVLVSVSHDTNTYNNDDLIFIKHLDVIEISVQNNGSFPVYVSVLDLGPQWQVEDVYRGSWFVVQGNSTRSEEVEIAIPPELLDAGQSCKETIKVLVTSEPTSFDMLELPRINQVLQQKINETLRGEHISRNLWTIATFHFELHV</sequence>
<proteinExistence type="inferred from homology"/>
<comment type="similarity">
    <text evidence="1">Belongs to the peptidase C14B family.</text>
</comment>
<dbReference type="GO" id="GO:0004197">
    <property type="term" value="F:cysteine-type endopeptidase activity"/>
    <property type="evidence" value="ECO:0007669"/>
    <property type="project" value="InterPro"/>
</dbReference>
<comment type="caution">
    <text evidence="3">The sequence shown here is derived from an EMBL/GenBank/DDBJ whole genome shotgun (WGS) entry which is preliminary data.</text>
</comment>
<protein>
    <recommendedName>
        <fullName evidence="2">Peptidase C14 caspase domain-containing protein</fullName>
    </recommendedName>
</protein>
<dbReference type="PANTHER" id="PTHR48104">
    <property type="entry name" value="METACASPASE-4"/>
    <property type="match status" value="1"/>
</dbReference>
<keyword evidence="4" id="KW-1185">Reference proteome</keyword>
<dbReference type="Gene3D" id="3.40.50.1460">
    <property type="match status" value="1"/>
</dbReference>
<feature type="domain" description="Peptidase C14 caspase" evidence="2">
    <location>
        <begin position="10"/>
        <end position="285"/>
    </location>
</feature>
<dbReference type="PANTHER" id="PTHR48104:SF30">
    <property type="entry name" value="METACASPASE-1"/>
    <property type="match status" value="1"/>
</dbReference>
<dbReference type="Pfam" id="PF00656">
    <property type="entry name" value="Peptidase_C14"/>
    <property type="match status" value="1"/>
</dbReference>
<dbReference type="GO" id="GO:0006508">
    <property type="term" value="P:proteolysis"/>
    <property type="evidence" value="ECO:0007669"/>
    <property type="project" value="InterPro"/>
</dbReference>
<dbReference type="EMBL" id="CAJPDQ010000014">
    <property type="protein sequence ID" value="CAF9919290.1"/>
    <property type="molecule type" value="Genomic_DNA"/>
</dbReference>
<dbReference type="Proteomes" id="UP000664169">
    <property type="component" value="Unassembled WGS sequence"/>
</dbReference>
<gene>
    <name evidence="3" type="ORF">GOMPHAMPRED_001734</name>
</gene>
<evidence type="ECO:0000256" key="1">
    <source>
        <dbReference type="ARBA" id="ARBA00009005"/>
    </source>
</evidence>
<evidence type="ECO:0000313" key="4">
    <source>
        <dbReference type="Proteomes" id="UP000664169"/>
    </source>
</evidence>
<reference evidence="3" key="1">
    <citation type="submission" date="2021-03" db="EMBL/GenBank/DDBJ databases">
        <authorList>
            <person name="Tagirdzhanova G."/>
        </authorList>
    </citation>
    <scope>NUCLEOTIDE SEQUENCE</scope>
</reference>
<organism evidence="3 4">
    <name type="scientific">Gomphillus americanus</name>
    <dbReference type="NCBI Taxonomy" id="1940652"/>
    <lineage>
        <taxon>Eukaryota</taxon>
        <taxon>Fungi</taxon>
        <taxon>Dikarya</taxon>
        <taxon>Ascomycota</taxon>
        <taxon>Pezizomycotina</taxon>
        <taxon>Lecanoromycetes</taxon>
        <taxon>OSLEUM clade</taxon>
        <taxon>Ostropomycetidae</taxon>
        <taxon>Ostropales</taxon>
        <taxon>Graphidaceae</taxon>
        <taxon>Gomphilloideae</taxon>
        <taxon>Gomphillus</taxon>
    </lineage>
</organism>
<accession>A0A8H3F922</accession>
<dbReference type="AlphaFoldDB" id="A0A8H3F922"/>
<evidence type="ECO:0000313" key="3">
    <source>
        <dbReference type="EMBL" id="CAF9919290.1"/>
    </source>
</evidence>
<dbReference type="OrthoDB" id="3223806at2759"/>
<evidence type="ECO:0000259" key="2">
    <source>
        <dbReference type="Pfam" id="PF00656"/>
    </source>
</evidence>